<feature type="region of interest" description="Disordered" evidence="1">
    <location>
        <begin position="312"/>
        <end position="334"/>
    </location>
</feature>
<gene>
    <name evidence="2" type="ORF">HFP15_30090</name>
</gene>
<name>A0ABX1JE33_9PSEU</name>
<sequence>MRVFDLFTRRGRSAVGTSGVEADAGARVWGAVNSVPPGVVSDGDLARAGIGRDEFDRVTREQAARVRAEEQAQWEAERELAGDTDYLDDADFAEEADGDPFLAMESVGEPEIVDAWWQSPSTTAVSERAPAPGSWIARNLPARESTDGTVAAPVLDDRGIEDSLQDGDVDEQVVPPTARQVPAEADAEPSRGGHDTEPGARRPEDRNYAALRARWAAEARDDLEAARTEAQRLLGDPGTDARDLETRLYDRVSRQLDATAPTPGEDPATPERAAYARLRLAQSRYDHHTQRGADVVAVSEDHESGLLSAEEADVAEPGQRHVAREPLSEDIGVGRDTDAVLERIDALLAEPKAAPLGQAVAECGHTVAAAEQALRQAEGAREDQARAERCARWSAADAAQTAAEMSEGREWA</sequence>
<feature type="compositionally biased region" description="Basic and acidic residues" evidence="1">
    <location>
        <begin position="188"/>
        <end position="207"/>
    </location>
</feature>
<reference evidence="2 3" key="1">
    <citation type="submission" date="2020-04" db="EMBL/GenBank/DDBJ databases">
        <title>Novel species.</title>
        <authorList>
            <person name="Teo W.F.A."/>
            <person name="Lipun K."/>
            <person name="Srisuk N."/>
            <person name="Duangmal K."/>
        </authorList>
    </citation>
    <scope>NUCLEOTIDE SEQUENCE [LARGE SCALE GENOMIC DNA]</scope>
    <source>
        <strain evidence="2 3">K13G38</strain>
    </source>
</reference>
<proteinExistence type="predicted"/>
<evidence type="ECO:0000313" key="2">
    <source>
        <dbReference type="EMBL" id="NKQ57129.1"/>
    </source>
</evidence>
<keyword evidence="3" id="KW-1185">Reference proteome</keyword>
<dbReference type="RefSeq" id="WP_168520151.1">
    <property type="nucleotide sequence ID" value="NZ_JAAXLS010000031.1"/>
</dbReference>
<evidence type="ECO:0000313" key="3">
    <source>
        <dbReference type="Proteomes" id="UP000715441"/>
    </source>
</evidence>
<comment type="caution">
    <text evidence="2">The sequence shown here is derived from an EMBL/GenBank/DDBJ whole genome shotgun (WGS) entry which is preliminary data.</text>
</comment>
<accession>A0ABX1JE33</accession>
<dbReference type="Proteomes" id="UP000715441">
    <property type="component" value="Unassembled WGS sequence"/>
</dbReference>
<evidence type="ECO:0000256" key="1">
    <source>
        <dbReference type="SAM" id="MobiDB-lite"/>
    </source>
</evidence>
<feature type="region of interest" description="Disordered" evidence="1">
    <location>
        <begin position="160"/>
        <end position="207"/>
    </location>
</feature>
<feature type="compositionally biased region" description="Basic and acidic residues" evidence="1">
    <location>
        <begin position="318"/>
        <end position="334"/>
    </location>
</feature>
<organism evidence="2 3">
    <name type="scientific">Amycolatopsis acididurans</name>
    <dbReference type="NCBI Taxonomy" id="2724524"/>
    <lineage>
        <taxon>Bacteria</taxon>
        <taxon>Bacillati</taxon>
        <taxon>Actinomycetota</taxon>
        <taxon>Actinomycetes</taxon>
        <taxon>Pseudonocardiales</taxon>
        <taxon>Pseudonocardiaceae</taxon>
        <taxon>Amycolatopsis</taxon>
    </lineage>
</organism>
<protein>
    <submittedName>
        <fullName evidence="2">Uncharacterized protein</fullName>
    </submittedName>
</protein>
<dbReference type="EMBL" id="JAAXLS010000031">
    <property type="protein sequence ID" value="NKQ57129.1"/>
    <property type="molecule type" value="Genomic_DNA"/>
</dbReference>